<name>A0A084WMY2_ANOSI</name>
<dbReference type="AlphaFoldDB" id="A0A084WMY2"/>
<protein>
    <submittedName>
        <fullName evidence="1 2">Uncharacterized protein</fullName>
    </submittedName>
</protein>
<reference evidence="1 3" key="1">
    <citation type="journal article" date="2014" name="BMC Genomics">
        <title>Genome sequence of Anopheles sinensis provides insight into genetics basis of mosquito competence for malaria parasites.</title>
        <authorList>
            <person name="Zhou D."/>
            <person name="Zhang D."/>
            <person name="Ding G."/>
            <person name="Shi L."/>
            <person name="Hou Q."/>
            <person name="Ye Y."/>
            <person name="Xu Y."/>
            <person name="Zhou H."/>
            <person name="Xiong C."/>
            <person name="Li S."/>
            <person name="Yu J."/>
            <person name="Hong S."/>
            <person name="Yu X."/>
            <person name="Zou P."/>
            <person name="Chen C."/>
            <person name="Chang X."/>
            <person name="Wang W."/>
            <person name="Lv Y."/>
            <person name="Sun Y."/>
            <person name="Ma L."/>
            <person name="Shen B."/>
            <person name="Zhu C."/>
        </authorList>
    </citation>
    <scope>NUCLEOTIDE SEQUENCE [LARGE SCALE GENOMIC DNA]</scope>
</reference>
<dbReference type="EMBL" id="KE525352">
    <property type="protein sequence ID" value="KFB51576.1"/>
    <property type="molecule type" value="Genomic_DNA"/>
</dbReference>
<dbReference type="EnsemblMetazoa" id="ASIC019646-RA">
    <property type="protein sequence ID" value="ASIC019646-PA"/>
    <property type="gene ID" value="ASIC019646"/>
</dbReference>
<dbReference type="Proteomes" id="UP000030765">
    <property type="component" value="Unassembled WGS sequence"/>
</dbReference>
<reference evidence="2" key="2">
    <citation type="submission" date="2020-05" db="UniProtKB">
        <authorList>
            <consortium name="EnsemblMetazoa"/>
        </authorList>
    </citation>
    <scope>IDENTIFICATION</scope>
</reference>
<keyword evidence="3" id="KW-1185">Reference proteome</keyword>
<evidence type="ECO:0000313" key="1">
    <source>
        <dbReference type="EMBL" id="KFB51576.1"/>
    </source>
</evidence>
<dbReference type="EMBL" id="ATLV01024537">
    <property type="status" value="NOT_ANNOTATED_CDS"/>
    <property type="molecule type" value="Genomic_DNA"/>
</dbReference>
<gene>
    <name evidence="1" type="ORF">ZHAS_00019646</name>
</gene>
<proteinExistence type="predicted"/>
<organism evidence="1">
    <name type="scientific">Anopheles sinensis</name>
    <name type="common">Mosquito</name>
    <dbReference type="NCBI Taxonomy" id="74873"/>
    <lineage>
        <taxon>Eukaryota</taxon>
        <taxon>Metazoa</taxon>
        <taxon>Ecdysozoa</taxon>
        <taxon>Arthropoda</taxon>
        <taxon>Hexapoda</taxon>
        <taxon>Insecta</taxon>
        <taxon>Pterygota</taxon>
        <taxon>Neoptera</taxon>
        <taxon>Endopterygota</taxon>
        <taxon>Diptera</taxon>
        <taxon>Nematocera</taxon>
        <taxon>Culicoidea</taxon>
        <taxon>Culicidae</taxon>
        <taxon>Anophelinae</taxon>
        <taxon>Anopheles</taxon>
    </lineage>
</organism>
<evidence type="ECO:0000313" key="3">
    <source>
        <dbReference type="Proteomes" id="UP000030765"/>
    </source>
</evidence>
<dbReference type="VEuPathDB" id="VectorBase:ASIC019646"/>
<evidence type="ECO:0000313" key="2">
    <source>
        <dbReference type="EnsemblMetazoa" id="ASIC019646-PA"/>
    </source>
</evidence>
<sequence>METATNAHRTLHPRKCILISACRAGETSGPPPTRCKDWPHTVKPDTYDTFHLEEHKDDCPHLGGTMQNTDTMTVTTAAFAHALALPSVPFIQRRLGRTMQCRGEL</sequence>
<accession>A0A084WMY2</accession>